<feature type="region of interest" description="Disordered" evidence="11">
    <location>
        <begin position="206"/>
        <end position="242"/>
    </location>
</feature>
<evidence type="ECO:0000256" key="11">
    <source>
        <dbReference type="SAM" id="MobiDB-lite"/>
    </source>
</evidence>
<evidence type="ECO:0000256" key="7">
    <source>
        <dbReference type="ARBA" id="ARBA00023125"/>
    </source>
</evidence>
<dbReference type="EMBL" id="CAJVCH010181064">
    <property type="protein sequence ID" value="CAG7729591.1"/>
    <property type="molecule type" value="Genomic_DNA"/>
</dbReference>
<dbReference type="OrthoDB" id="407106at2759"/>
<organism evidence="14 15">
    <name type="scientific">Allacma fusca</name>
    <dbReference type="NCBI Taxonomy" id="39272"/>
    <lineage>
        <taxon>Eukaryota</taxon>
        <taxon>Metazoa</taxon>
        <taxon>Ecdysozoa</taxon>
        <taxon>Arthropoda</taxon>
        <taxon>Hexapoda</taxon>
        <taxon>Collembola</taxon>
        <taxon>Symphypleona</taxon>
        <taxon>Sminthuridae</taxon>
        <taxon>Allacma</taxon>
    </lineage>
</organism>
<dbReference type="AlphaFoldDB" id="A0A8J2PAK0"/>
<evidence type="ECO:0000256" key="9">
    <source>
        <dbReference type="ARBA" id="ARBA00023242"/>
    </source>
</evidence>
<keyword evidence="7" id="KW-0238">DNA-binding</keyword>
<dbReference type="PROSITE" id="PS00028">
    <property type="entry name" value="ZINC_FINGER_C2H2_1"/>
    <property type="match status" value="1"/>
</dbReference>
<dbReference type="GO" id="GO:0048513">
    <property type="term" value="P:animal organ development"/>
    <property type="evidence" value="ECO:0007669"/>
    <property type="project" value="UniProtKB-ARBA"/>
</dbReference>
<dbReference type="GO" id="GO:0008270">
    <property type="term" value="F:zinc ion binding"/>
    <property type="evidence" value="ECO:0007669"/>
    <property type="project" value="UniProtKB-KW"/>
</dbReference>
<dbReference type="GO" id="GO:0048468">
    <property type="term" value="P:cell development"/>
    <property type="evidence" value="ECO:0007669"/>
    <property type="project" value="UniProtKB-ARBA"/>
</dbReference>
<name>A0A8J2PAK0_9HEXA</name>
<keyword evidence="4 10" id="KW-0863">Zinc-finger</keyword>
<accession>A0A8J2PAK0</accession>
<dbReference type="CDD" id="cd18315">
    <property type="entry name" value="BTB_POZ_BAB-like"/>
    <property type="match status" value="1"/>
</dbReference>
<dbReference type="InterPro" id="IPR041697">
    <property type="entry name" value="Znf-C2H2_11"/>
</dbReference>
<evidence type="ECO:0000256" key="5">
    <source>
        <dbReference type="ARBA" id="ARBA00022833"/>
    </source>
</evidence>
<evidence type="ECO:0000256" key="4">
    <source>
        <dbReference type="ARBA" id="ARBA00022771"/>
    </source>
</evidence>
<keyword evidence="3" id="KW-0677">Repeat</keyword>
<dbReference type="GO" id="GO:0006357">
    <property type="term" value="P:regulation of transcription by RNA polymerase II"/>
    <property type="evidence" value="ECO:0007669"/>
    <property type="project" value="TreeGrafter"/>
</dbReference>
<dbReference type="PROSITE" id="PS50097">
    <property type="entry name" value="BTB"/>
    <property type="match status" value="1"/>
</dbReference>
<evidence type="ECO:0000256" key="8">
    <source>
        <dbReference type="ARBA" id="ARBA00023163"/>
    </source>
</evidence>
<evidence type="ECO:0000256" key="2">
    <source>
        <dbReference type="ARBA" id="ARBA00022723"/>
    </source>
</evidence>
<evidence type="ECO:0000313" key="15">
    <source>
        <dbReference type="Proteomes" id="UP000708208"/>
    </source>
</evidence>
<sequence>MYQLSKVCGSLIFGGRMSPQQVRLRWTTHQGTLVTVLQSLLGKNCLVDVTLAAEGQYVRAHKVILCACSPYFEELLSISEDKHPIIVLQDVKYVELQALISYMYWGEVNIDEENLPSLLRIAEALQIRGLFGTQTPSDVEDAVDTKESTSSTCKSELRRDNSDLDTVTPVSKRLKAGHGAAVKTSSNASNCETSIGVKEVNDSGAHDTYFTSGPHNSAHSSGKKHSKGEKIRFTPSQPSSAVECILNKDKDSTMESDSPEPNSSFIFENYFSNDERDESVAPTSPVPDDDDKDEEHSQDGLQLGNGSDQIFRCIKCGKQYTSNKSLWRHRKFACEGKQTFSCQLCGKSFSRSDNLRRHAVVAHCIQ</sequence>
<keyword evidence="5" id="KW-0862">Zinc</keyword>
<evidence type="ECO:0000259" key="13">
    <source>
        <dbReference type="PROSITE" id="PS50157"/>
    </source>
</evidence>
<comment type="subcellular location">
    <subcellularLocation>
        <location evidence="1">Nucleus</location>
    </subcellularLocation>
</comment>
<feature type="region of interest" description="Disordered" evidence="11">
    <location>
        <begin position="275"/>
        <end position="304"/>
    </location>
</feature>
<dbReference type="GO" id="GO:0003677">
    <property type="term" value="F:DNA binding"/>
    <property type="evidence" value="ECO:0007669"/>
    <property type="project" value="UniProtKB-KW"/>
</dbReference>
<feature type="compositionally biased region" description="Polar residues" evidence="11">
    <location>
        <begin position="209"/>
        <end position="218"/>
    </location>
</feature>
<dbReference type="InterPro" id="IPR051095">
    <property type="entry name" value="Dros_DevTransReg"/>
</dbReference>
<comment type="caution">
    <text evidence="14">The sequence shown here is derived from an EMBL/GenBank/DDBJ whole genome shotgun (WGS) entry which is preliminary data.</text>
</comment>
<dbReference type="Pfam" id="PF00096">
    <property type="entry name" value="zf-C2H2"/>
    <property type="match status" value="1"/>
</dbReference>
<keyword evidence="2" id="KW-0479">Metal-binding</keyword>
<feature type="region of interest" description="Disordered" evidence="11">
    <location>
        <begin position="136"/>
        <end position="164"/>
    </location>
</feature>
<feature type="domain" description="C2H2-type" evidence="13">
    <location>
        <begin position="311"/>
        <end position="339"/>
    </location>
</feature>
<dbReference type="Pfam" id="PF00651">
    <property type="entry name" value="BTB"/>
    <property type="match status" value="1"/>
</dbReference>
<reference evidence="14" key="1">
    <citation type="submission" date="2021-06" db="EMBL/GenBank/DDBJ databases">
        <authorList>
            <person name="Hodson N. C."/>
            <person name="Mongue J. A."/>
            <person name="Jaron S. K."/>
        </authorList>
    </citation>
    <scope>NUCLEOTIDE SEQUENCE</scope>
</reference>
<keyword evidence="15" id="KW-1185">Reference proteome</keyword>
<keyword evidence="8" id="KW-0804">Transcription</keyword>
<dbReference type="PROSITE" id="PS50157">
    <property type="entry name" value="ZINC_FINGER_C2H2_2"/>
    <property type="match status" value="2"/>
</dbReference>
<dbReference type="PANTHER" id="PTHR23110:SF111">
    <property type="entry name" value="LONGITUDINALS LACKING PROTEIN, ISOFORMS F_I_K_T"/>
    <property type="match status" value="1"/>
</dbReference>
<dbReference type="SMART" id="SM00225">
    <property type="entry name" value="BTB"/>
    <property type="match status" value="1"/>
</dbReference>
<dbReference type="Pfam" id="PF16622">
    <property type="entry name" value="zf-C2H2_11"/>
    <property type="match status" value="1"/>
</dbReference>
<dbReference type="PANTHER" id="PTHR23110">
    <property type="entry name" value="BTB DOMAIN TRANSCRIPTION FACTOR"/>
    <property type="match status" value="1"/>
</dbReference>
<dbReference type="GO" id="GO:0005634">
    <property type="term" value="C:nucleus"/>
    <property type="evidence" value="ECO:0007669"/>
    <property type="project" value="UniProtKB-SubCell"/>
</dbReference>
<keyword evidence="6" id="KW-0805">Transcription regulation</keyword>
<dbReference type="FunFam" id="3.30.160.60:FF:000100">
    <property type="entry name" value="Zinc finger 45-like"/>
    <property type="match status" value="1"/>
</dbReference>
<feature type="domain" description="BTB" evidence="12">
    <location>
        <begin position="47"/>
        <end position="112"/>
    </location>
</feature>
<proteinExistence type="predicted"/>
<feature type="domain" description="C2H2-type" evidence="13">
    <location>
        <begin position="340"/>
        <end position="366"/>
    </location>
</feature>
<evidence type="ECO:0000256" key="1">
    <source>
        <dbReference type="ARBA" id="ARBA00004123"/>
    </source>
</evidence>
<dbReference type="GO" id="GO:0003006">
    <property type="term" value="P:developmental process involved in reproduction"/>
    <property type="evidence" value="ECO:0007669"/>
    <property type="project" value="UniProtKB-ARBA"/>
</dbReference>
<dbReference type="SMART" id="SM00355">
    <property type="entry name" value="ZnF_C2H2"/>
    <property type="match status" value="2"/>
</dbReference>
<evidence type="ECO:0000313" key="14">
    <source>
        <dbReference type="EMBL" id="CAG7729591.1"/>
    </source>
</evidence>
<dbReference type="Proteomes" id="UP000708208">
    <property type="component" value="Unassembled WGS sequence"/>
</dbReference>
<evidence type="ECO:0000256" key="3">
    <source>
        <dbReference type="ARBA" id="ARBA00022737"/>
    </source>
</evidence>
<protein>
    <submittedName>
        <fullName evidence="14">Uncharacterized protein</fullName>
    </submittedName>
</protein>
<dbReference type="InterPro" id="IPR013087">
    <property type="entry name" value="Znf_C2H2_type"/>
</dbReference>
<dbReference type="InterPro" id="IPR000210">
    <property type="entry name" value="BTB/POZ_dom"/>
</dbReference>
<evidence type="ECO:0000259" key="12">
    <source>
        <dbReference type="PROSITE" id="PS50097"/>
    </source>
</evidence>
<evidence type="ECO:0000256" key="6">
    <source>
        <dbReference type="ARBA" id="ARBA00023015"/>
    </source>
</evidence>
<keyword evidence="9" id="KW-0539">Nucleus</keyword>
<dbReference type="GO" id="GO:0002376">
    <property type="term" value="P:immune system process"/>
    <property type="evidence" value="ECO:0007669"/>
    <property type="project" value="UniProtKB-ARBA"/>
</dbReference>
<gene>
    <name evidence="14" type="ORF">AFUS01_LOCUS18292</name>
</gene>
<evidence type="ECO:0000256" key="10">
    <source>
        <dbReference type="PROSITE-ProRule" id="PRU00042"/>
    </source>
</evidence>